<name>A0A097EHQ8_9SPHN</name>
<dbReference type="NCBIfam" id="TIGR01783">
    <property type="entry name" value="TonB-siderophor"/>
    <property type="match status" value="1"/>
</dbReference>
<comment type="similarity">
    <text evidence="2 10 11">Belongs to the TonB-dependent receptor family.</text>
</comment>
<evidence type="ECO:0000256" key="11">
    <source>
        <dbReference type="RuleBase" id="RU003357"/>
    </source>
</evidence>
<keyword evidence="9 10" id="KW-0998">Cell outer membrane</keyword>
<keyword evidence="16" id="KW-1185">Reference proteome</keyword>
<dbReference type="InterPro" id="IPR039426">
    <property type="entry name" value="TonB-dep_rcpt-like"/>
</dbReference>
<dbReference type="AlphaFoldDB" id="A0A097EHQ8"/>
<dbReference type="RefSeq" id="WP_038663825.1">
    <property type="nucleotide sequence ID" value="NZ_CP009571.1"/>
</dbReference>
<feature type="compositionally biased region" description="Basic and acidic residues" evidence="12">
    <location>
        <begin position="9"/>
        <end position="19"/>
    </location>
</feature>
<feature type="domain" description="TonB-dependent receptor plug" evidence="14">
    <location>
        <begin position="68"/>
        <end position="167"/>
    </location>
</feature>
<dbReference type="PANTHER" id="PTHR32552:SF82">
    <property type="entry name" value="FCUA PROTEIN"/>
    <property type="match status" value="1"/>
</dbReference>
<evidence type="ECO:0000256" key="5">
    <source>
        <dbReference type="ARBA" id="ARBA00022692"/>
    </source>
</evidence>
<feature type="domain" description="TonB-dependent receptor-like beta-barrel" evidence="13">
    <location>
        <begin position="262"/>
        <end position="677"/>
    </location>
</feature>
<dbReference type="Gene3D" id="2.170.130.10">
    <property type="entry name" value="TonB-dependent receptor, plug domain"/>
    <property type="match status" value="1"/>
</dbReference>
<sequence>MASPAGAEQVEKKTPDRKSKVGANAEAKASRTAAATSEDNAASQTIVVTGTAHHDAVTGGALGVRSDLDTPFSARVVTADEIEERQVRSLARVFSQDASVVANGDTYTFNSYSQTVRGIPLDDLYGYRINGDPFYMTTVELPLESFQAVQLLKGASGFLYGFNAPGGLVNYQTKRPTPDAFVAADLGYSSNTVFLQHIDTGGPIAAGLGYRLNLTHEQGGTYSVSHVLRYSGSLGLDAHLTDTLLWTGDLIYQDRRIKGGTQDFFIDDPVAYGANALPRPISGTTNLAAYPDLFFNSHVFYGATGLHWTADPHWTVKADYSNSLDWRTYKAEWMPLINRDGDYGVKLNTNPRSWSRYNQAQVTLDGYFTTGPLAHQLTLGATWQDLKRYLPRDRLNTVIGSQNLYRPVTPVNYPSAFNDAIYRSYHSIQEGAFASDTISLGDVSVIGGLRVTRYVEHQYSKLGVAKTYAKTPVTPVAAILYHPLQGATVYVSYVQALESGITVPDSFANARETLPPVMSDQIEVGAKVERPTWFLSTALYRIDRGAQYANAANVYVSDGTQRYEGVEANGRVGLPLDLFVANSVAIEEATYLKSERDLQGRQVEGVPRFKDTVQVTERPTGLPGFSATTELSYTARLWGNAVNSFRVPSTTLINLRAGYDIGSAAHAVTLRAEVDNVANLHHWGYLGSGYVFVGEPRTVRLNASVKL</sequence>
<evidence type="ECO:0000256" key="9">
    <source>
        <dbReference type="ARBA" id="ARBA00023237"/>
    </source>
</evidence>
<dbReference type="InterPro" id="IPR036942">
    <property type="entry name" value="Beta-barrel_TonB_sf"/>
</dbReference>
<feature type="region of interest" description="Disordered" evidence="12">
    <location>
        <begin position="1"/>
        <end position="41"/>
    </location>
</feature>
<dbReference type="GO" id="GO:0015344">
    <property type="term" value="F:siderophore uptake transmembrane transporter activity"/>
    <property type="evidence" value="ECO:0007669"/>
    <property type="project" value="TreeGrafter"/>
</dbReference>
<evidence type="ECO:0000256" key="8">
    <source>
        <dbReference type="ARBA" id="ARBA00023170"/>
    </source>
</evidence>
<dbReference type="CDD" id="cd01347">
    <property type="entry name" value="ligand_gated_channel"/>
    <property type="match status" value="1"/>
</dbReference>
<dbReference type="PROSITE" id="PS52016">
    <property type="entry name" value="TONB_DEPENDENT_REC_3"/>
    <property type="match status" value="1"/>
</dbReference>
<dbReference type="HOGENOM" id="CLU_008287_22_1_5"/>
<evidence type="ECO:0000259" key="13">
    <source>
        <dbReference type="Pfam" id="PF00593"/>
    </source>
</evidence>
<keyword evidence="7 10" id="KW-0472">Membrane</keyword>
<evidence type="ECO:0000256" key="1">
    <source>
        <dbReference type="ARBA" id="ARBA00004571"/>
    </source>
</evidence>
<dbReference type="InterPro" id="IPR012910">
    <property type="entry name" value="Plug_dom"/>
</dbReference>
<evidence type="ECO:0000256" key="12">
    <source>
        <dbReference type="SAM" id="MobiDB-lite"/>
    </source>
</evidence>
<evidence type="ECO:0000256" key="4">
    <source>
        <dbReference type="ARBA" id="ARBA00022452"/>
    </source>
</evidence>
<evidence type="ECO:0000256" key="6">
    <source>
        <dbReference type="ARBA" id="ARBA00023077"/>
    </source>
</evidence>
<dbReference type="GO" id="GO:0015891">
    <property type="term" value="P:siderophore transport"/>
    <property type="evidence" value="ECO:0007669"/>
    <property type="project" value="InterPro"/>
</dbReference>
<evidence type="ECO:0000313" key="16">
    <source>
        <dbReference type="Proteomes" id="UP000033200"/>
    </source>
</evidence>
<gene>
    <name evidence="15" type="ORF">MC45_12845</name>
</gene>
<dbReference type="SUPFAM" id="SSF56935">
    <property type="entry name" value="Porins"/>
    <property type="match status" value="1"/>
</dbReference>
<evidence type="ECO:0000256" key="2">
    <source>
        <dbReference type="ARBA" id="ARBA00009810"/>
    </source>
</evidence>
<protein>
    <submittedName>
        <fullName evidence="15">Membrane protein</fullName>
    </submittedName>
</protein>
<dbReference type="Pfam" id="PF07715">
    <property type="entry name" value="Plug"/>
    <property type="match status" value="1"/>
</dbReference>
<dbReference type="PANTHER" id="PTHR32552">
    <property type="entry name" value="FERRICHROME IRON RECEPTOR-RELATED"/>
    <property type="match status" value="1"/>
</dbReference>
<keyword evidence="5 10" id="KW-0812">Transmembrane</keyword>
<evidence type="ECO:0000256" key="10">
    <source>
        <dbReference type="PROSITE-ProRule" id="PRU01360"/>
    </source>
</evidence>
<dbReference type="EMBL" id="CP009571">
    <property type="protein sequence ID" value="AIT07110.1"/>
    <property type="molecule type" value="Genomic_DNA"/>
</dbReference>
<evidence type="ECO:0000313" key="15">
    <source>
        <dbReference type="EMBL" id="AIT07110.1"/>
    </source>
</evidence>
<keyword evidence="3 10" id="KW-0813">Transport</keyword>
<dbReference type="GO" id="GO:0038023">
    <property type="term" value="F:signaling receptor activity"/>
    <property type="evidence" value="ECO:0007669"/>
    <property type="project" value="InterPro"/>
</dbReference>
<proteinExistence type="inferred from homology"/>
<evidence type="ECO:0000259" key="14">
    <source>
        <dbReference type="Pfam" id="PF07715"/>
    </source>
</evidence>
<evidence type="ECO:0000256" key="7">
    <source>
        <dbReference type="ARBA" id="ARBA00023136"/>
    </source>
</evidence>
<accession>A0A097EHQ8</accession>
<feature type="compositionally biased region" description="Low complexity" evidence="12">
    <location>
        <begin position="23"/>
        <end position="35"/>
    </location>
</feature>
<keyword evidence="8" id="KW-0675">Receptor</keyword>
<dbReference type="Gene3D" id="2.40.170.20">
    <property type="entry name" value="TonB-dependent receptor, beta-barrel domain"/>
    <property type="match status" value="1"/>
</dbReference>
<dbReference type="STRING" id="1549858.MC45_12845"/>
<comment type="subcellular location">
    <subcellularLocation>
        <location evidence="1 10">Cell outer membrane</location>
        <topology evidence="1 10">Multi-pass membrane protein</topology>
    </subcellularLocation>
</comment>
<dbReference type="GO" id="GO:0009279">
    <property type="term" value="C:cell outer membrane"/>
    <property type="evidence" value="ECO:0007669"/>
    <property type="project" value="UniProtKB-SubCell"/>
</dbReference>
<dbReference type="Pfam" id="PF00593">
    <property type="entry name" value="TonB_dep_Rec_b-barrel"/>
    <property type="match status" value="1"/>
</dbReference>
<dbReference type="InterPro" id="IPR000531">
    <property type="entry name" value="Beta-barrel_TonB"/>
</dbReference>
<reference evidence="15 16" key="1">
    <citation type="submission" date="2014-09" db="EMBL/GenBank/DDBJ databases">
        <title>Using Illumina technology Improving SMRT sequencing Genome Assembly by RASTools.</title>
        <authorList>
            <person name="Zhou Y."/>
            <person name="Ma T."/>
            <person name="Liu T."/>
        </authorList>
    </citation>
    <scope>NUCLEOTIDE SEQUENCE [LARGE SCALE GENOMIC DNA]</scope>
    <source>
        <strain evidence="15 16">ATCC 55669</strain>
    </source>
</reference>
<dbReference type="Proteomes" id="UP000033200">
    <property type="component" value="Chromosome"/>
</dbReference>
<dbReference type="KEGG" id="stax:MC45_12845"/>
<dbReference type="eggNOG" id="COG4774">
    <property type="taxonomic scope" value="Bacteria"/>
</dbReference>
<keyword evidence="4 10" id="KW-1134">Transmembrane beta strand</keyword>
<keyword evidence="6 11" id="KW-0798">TonB box</keyword>
<evidence type="ECO:0000256" key="3">
    <source>
        <dbReference type="ARBA" id="ARBA00022448"/>
    </source>
</evidence>
<dbReference type="InterPro" id="IPR010105">
    <property type="entry name" value="TonB_sidphr_rcpt"/>
</dbReference>
<dbReference type="InterPro" id="IPR037066">
    <property type="entry name" value="Plug_dom_sf"/>
</dbReference>
<organism evidence="15 16">
    <name type="scientific">Sphingomonas taxi</name>
    <dbReference type="NCBI Taxonomy" id="1549858"/>
    <lineage>
        <taxon>Bacteria</taxon>
        <taxon>Pseudomonadati</taxon>
        <taxon>Pseudomonadota</taxon>
        <taxon>Alphaproteobacteria</taxon>
        <taxon>Sphingomonadales</taxon>
        <taxon>Sphingomonadaceae</taxon>
        <taxon>Sphingomonas</taxon>
    </lineage>
</organism>